<gene>
    <name evidence="3" type="ORF">E5R92_03760</name>
</gene>
<evidence type="ECO:0000313" key="4">
    <source>
        <dbReference type="Proteomes" id="UP000501094"/>
    </source>
</evidence>
<evidence type="ECO:0000313" key="3">
    <source>
        <dbReference type="EMBL" id="QIZ20898.1"/>
    </source>
</evidence>
<dbReference type="InterPro" id="IPR036397">
    <property type="entry name" value="RNaseH_sf"/>
</dbReference>
<dbReference type="GO" id="GO:0006281">
    <property type="term" value="P:DNA repair"/>
    <property type="evidence" value="ECO:0007669"/>
    <property type="project" value="InterPro"/>
</dbReference>
<dbReference type="InterPro" id="IPR034747">
    <property type="entry name" value="EXOI_SH3"/>
</dbReference>
<protein>
    <submittedName>
        <fullName evidence="3">Exodeoxyribonuclease I</fullName>
    </submittedName>
</protein>
<dbReference type="GO" id="GO:0008310">
    <property type="term" value="F:single-stranded DNA 3'-5' DNA exonuclease activity"/>
    <property type="evidence" value="ECO:0007669"/>
    <property type="project" value="InterPro"/>
</dbReference>
<dbReference type="AlphaFoldDB" id="A0A6H1Q247"/>
<dbReference type="InterPro" id="IPR012337">
    <property type="entry name" value="RNaseH-like_sf"/>
</dbReference>
<dbReference type="Gene3D" id="3.30.420.10">
    <property type="entry name" value="Ribonuclease H-like superfamily/Ribonuclease H"/>
    <property type="match status" value="1"/>
</dbReference>
<accession>A0A6H1Q247</accession>
<evidence type="ECO:0000259" key="1">
    <source>
        <dbReference type="PROSITE" id="PS51784"/>
    </source>
</evidence>
<feature type="domain" description="ExoI C-terminal" evidence="2">
    <location>
        <begin position="341"/>
        <end position="467"/>
    </location>
</feature>
<dbReference type="SUPFAM" id="SSF53098">
    <property type="entry name" value="Ribonuclease H-like"/>
    <property type="match status" value="1"/>
</dbReference>
<proteinExistence type="predicted"/>
<dbReference type="PROSITE" id="PS51784">
    <property type="entry name" value="EXOI_SH3"/>
    <property type="match status" value="1"/>
</dbReference>
<evidence type="ECO:0000259" key="2">
    <source>
        <dbReference type="PROSITE" id="PS51785"/>
    </source>
</evidence>
<dbReference type="Pfam" id="PF26016">
    <property type="entry name" value="ExoI_C"/>
    <property type="match status" value="1"/>
</dbReference>
<name>A0A6H1Q247_9PROT</name>
<reference evidence="3 4" key="1">
    <citation type="journal article" date="2020" name="Nat. Microbiol.">
        <title>Lysogenic host-virus interactions in SAR11 marine bacteria.</title>
        <authorList>
            <person name="Morris R.M."/>
            <person name="Cain K.R."/>
            <person name="Hvorecny K.L."/>
            <person name="Kollman J.M."/>
        </authorList>
    </citation>
    <scope>NUCLEOTIDE SEQUENCE [LARGE SCALE GENOMIC DNA]</scope>
    <source>
        <strain evidence="3 4">NP1</strain>
    </source>
</reference>
<keyword evidence="4" id="KW-1185">Reference proteome</keyword>
<sequence length="473" mass="54684">MEQIIVKDYETSDSRVNFGQVIQAGIVITDEKLKIKSKHELRCRLKPNVIPAIGASLVHRASVDQLKNSNMSHYQMVLEHYKIIKDNTPSFITGFNNVAFDLEFTRRMYFKSLIPEVYQTNTNGNKHLDILNVARASKFVDDNGIKTKLSEKGRPSFKLVDLCEANSIDNGTSHDAVTDCLNTLAIAEIIYKKTNNVWNDALITTNKKDTENFILKNKIYTSLEYFYGRSVPFACHHILFHPEFNWSINWDIKIDPSKYLNMDSQALSKALDASPKVLRTVKANKSPVLLKSDYALNTENYSNIGIDEINRRVKVLDNNPKFIESISLILSDKAKEKMSMDQTEILFEETIYAGGFANEKDKALMKKFHEVDWKEKVNLIEKFSEERFQYFAECLVYEESPESLPKDVYNKINRSFAQRLLSTNKEKWETTSSFFSEVDTLRETKYKDKPEMLKVLEGYNKHVMEIQTKFENA</sequence>
<dbReference type="InterPro" id="IPR038649">
    <property type="entry name" value="EXOI_SH3_sf"/>
</dbReference>
<dbReference type="EMBL" id="CP038852">
    <property type="protein sequence ID" value="QIZ20898.1"/>
    <property type="molecule type" value="Genomic_DNA"/>
</dbReference>
<dbReference type="RefSeq" id="WP_168606776.1">
    <property type="nucleotide sequence ID" value="NZ_CP038852.1"/>
</dbReference>
<dbReference type="Proteomes" id="UP000501094">
    <property type="component" value="Chromosome"/>
</dbReference>
<dbReference type="GO" id="GO:0046872">
    <property type="term" value="F:metal ion binding"/>
    <property type="evidence" value="ECO:0007669"/>
    <property type="project" value="UniProtKB-KW"/>
</dbReference>
<dbReference type="KEGG" id="peg:E5R92_03760"/>
<dbReference type="InterPro" id="IPR058561">
    <property type="entry name" value="Exonuc_1_C"/>
</dbReference>
<organism evidence="3 4">
    <name type="scientific">Candidatus Pelagibacter giovannonii</name>
    <dbReference type="NCBI Taxonomy" id="2563896"/>
    <lineage>
        <taxon>Bacteria</taxon>
        <taxon>Pseudomonadati</taxon>
        <taxon>Pseudomonadota</taxon>
        <taxon>Alphaproteobacteria</taxon>
        <taxon>Candidatus Pelagibacterales</taxon>
        <taxon>Candidatus Pelagibacteraceae</taxon>
        <taxon>Candidatus Pelagibacter</taxon>
    </lineage>
</organism>
<feature type="domain" description="ExoI SH3-like" evidence="1">
    <location>
        <begin position="195"/>
        <end position="334"/>
    </location>
</feature>
<dbReference type="PROSITE" id="PS51785">
    <property type="entry name" value="EXOI_C"/>
    <property type="match status" value="1"/>
</dbReference>
<dbReference type="Gene3D" id="3.30.1520.20">
    <property type="entry name" value="Exonuclease ExoI, domain 2"/>
    <property type="match status" value="1"/>
</dbReference>
<dbReference type="GO" id="GO:0003676">
    <property type="term" value="F:nucleic acid binding"/>
    <property type="evidence" value="ECO:0007669"/>
    <property type="project" value="InterPro"/>
</dbReference>